<dbReference type="Pfam" id="PF26640">
    <property type="entry name" value="DUF8212"/>
    <property type="match status" value="1"/>
</dbReference>
<dbReference type="PANTHER" id="PTHR10622:SF10">
    <property type="entry name" value="HET DOMAIN-CONTAINING PROTEIN"/>
    <property type="match status" value="1"/>
</dbReference>
<keyword evidence="4" id="KW-1185">Reference proteome</keyword>
<dbReference type="Proteomes" id="UP001203852">
    <property type="component" value="Unassembled WGS sequence"/>
</dbReference>
<name>A0AAN6DWG6_9EURO</name>
<organism evidence="3 4">
    <name type="scientific">Exophiala viscosa</name>
    <dbReference type="NCBI Taxonomy" id="2486360"/>
    <lineage>
        <taxon>Eukaryota</taxon>
        <taxon>Fungi</taxon>
        <taxon>Dikarya</taxon>
        <taxon>Ascomycota</taxon>
        <taxon>Pezizomycotina</taxon>
        <taxon>Eurotiomycetes</taxon>
        <taxon>Chaetothyriomycetidae</taxon>
        <taxon>Chaetothyriales</taxon>
        <taxon>Herpotrichiellaceae</taxon>
        <taxon>Exophiala</taxon>
    </lineage>
</organism>
<dbReference type="AlphaFoldDB" id="A0AAN6DWG6"/>
<evidence type="ECO:0000259" key="1">
    <source>
        <dbReference type="Pfam" id="PF06985"/>
    </source>
</evidence>
<evidence type="ECO:0000313" key="3">
    <source>
        <dbReference type="EMBL" id="KAI1613980.1"/>
    </source>
</evidence>
<protein>
    <submittedName>
        <fullName evidence="3">Heterokaryon incompatibility protein-domain-containing protein</fullName>
    </submittedName>
</protein>
<feature type="domain" description="DUF8212" evidence="2">
    <location>
        <begin position="230"/>
        <end position="259"/>
    </location>
</feature>
<dbReference type="Pfam" id="PF06985">
    <property type="entry name" value="HET"/>
    <property type="match status" value="1"/>
</dbReference>
<reference evidence="3" key="1">
    <citation type="journal article" date="2022" name="bioRxiv">
        <title>Deciphering the potential niche of two novel black yeast fungi from a biological soil crust based on their genomes, phenotypes, and melanin regulation.</title>
        <authorList>
            <consortium name="DOE Joint Genome Institute"/>
            <person name="Carr E.C."/>
            <person name="Barton Q."/>
            <person name="Grambo S."/>
            <person name="Sullivan M."/>
            <person name="Renfro C.M."/>
            <person name="Kuo A."/>
            <person name="Pangilinan J."/>
            <person name="Lipzen A."/>
            <person name="Keymanesh K."/>
            <person name="Savage E."/>
            <person name="Barry K."/>
            <person name="Grigoriev I.V."/>
            <person name="Riekhof W.R."/>
            <person name="Harris S.S."/>
        </authorList>
    </citation>
    <scope>NUCLEOTIDE SEQUENCE</scope>
    <source>
        <strain evidence="3">JF 03-4F</strain>
    </source>
</reference>
<sequence>MPPKYLLNSTTLRLEHGTKLFIPNTSPKQFVKYAILSHRWGDEDQEVSFDDIQLNPFGVEDKLGYKKLEYACRQASTDGYSHIWIDTCCIDKKSSAELSESINSMYSWYENAEQCYAYLEDVDEVTKMGQSEWFDRGWTLQELIAPKVVVFFSKSWFRLGERADLSETLSDITKIDVGVLAGTEKVDSVCVARRMSWASKRVTSRPEDIAYCLMGIFNVNMSMLYGEGERAFIRLQEEIMKDSDDESIFVWRDKNASHNTLTGLLAAHPKMFEGSRGYTAYYGWWEPRSAYSKTNHGLEISLPLLRIEDDIYVAALNCPMPDTHTGFVGIYLKRLNTELDLRLKQQYARTMVSEFYHSDQINERGQVSTFFVRKPNNESASNGLYPNQILQLGKGPTAADGFTLIHTSGSFSRLPPLVISGREWIPPRVGSTFKVDGYEARGKIVGALVFQRRDNSRFTVLLASLPGRGQFGFCVHEHEWLYTDVTTLAGVYPGGTEMESEFEIVHCKVNARAKNGVKYHIVDLGIKAIYRPPPIICLSDIPGGQTLKLPDLHRNPNKTVIGKLLAPFNSRIRA</sequence>
<evidence type="ECO:0000259" key="2">
    <source>
        <dbReference type="Pfam" id="PF26640"/>
    </source>
</evidence>
<dbReference type="PANTHER" id="PTHR10622">
    <property type="entry name" value="HET DOMAIN-CONTAINING PROTEIN"/>
    <property type="match status" value="1"/>
</dbReference>
<gene>
    <name evidence="3" type="ORF">EDD36DRAFT_211929</name>
</gene>
<proteinExistence type="predicted"/>
<dbReference type="EMBL" id="MU404353">
    <property type="protein sequence ID" value="KAI1613980.1"/>
    <property type="molecule type" value="Genomic_DNA"/>
</dbReference>
<evidence type="ECO:0000313" key="4">
    <source>
        <dbReference type="Proteomes" id="UP001203852"/>
    </source>
</evidence>
<feature type="domain" description="Heterokaryon incompatibility" evidence="1">
    <location>
        <begin position="33"/>
        <end position="124"/>
    </location>
</feature>
<accession>A0AAN6DWG6</accession>
<dbReference type="InterPro" id="IPR010730">
    <property type="entry name" value="HET"/>
</dbReference>
<dbReference type="InterPro" id="IPR058525">
    <property type="entry name" value="DUF8212"/>
</dbReference>
<comment type="caution">
    <text evidence="3">The sequence shown here is derived from an EMBL/GenBank/DDBJ whole genome shotgun (WGS) entry which is preliminary data.</text>
</comment>